<name>A0A6M9PXZ9_9BURK</name>
<dbReference type="SMART" id="SM00479">
    <property type="entry name" value="EXOIII"/>
    <property type="match status" value="1"/>
</dbReference>
<dbReference type="AlphaFoldDB" id="A0A6M9PXZ9"/>
<dbReference type="InterPro" id="IPR012337">
    <property type="entry name" value="RNaseH-like_sf"/>
</dbReference>
<sequence length="218" mass="25141">MSQLLPGFIQKLYRSVWREWLIFHLGDERYKFMFDKPPANEWVVIDCETTGLNIAKDQVISIGAVKIVGNKIMTSERLEILVKPDKEVSAESVKIHRLRELDVANGLDPEIAVAKLMQFIGSRPIVGYYLEFDLGMLHKVIWPMLGQGLPQEKIEVSEMYYEYKNSKLPPNQRGQMIDLRFDTLMKDLGLPTRDAHDAMNDAVMTGMAFIKLRELLRK</sequence>
<keyword evidence="2" id="KW-0269">Exonuclease</keyword>
<dbReference type="Pfam" id="PF00929">
    <property type="entry name" value="RNase_T"/>
    <property type="match status" value="1"/>
</dbReference>
<evidence type="ECO:0000313" key="2">
    <source>
        <dbReference type="EMBL" id="QKM65131.1"/>
    </source>
</evidence>
<reference evidence="2 3" key="1">
    <citation type="submission" date="2018-04" db="EMBL/GenBank/DDBJ databases">
        <title>Polynucleobacter sp. UH21B genome.</title>
        <authorList>
            <person name="Hahn M.W."/>
        </authorList>
    </citation>
    <scope>NUCLEOTIDE SEQUENCE [LARGE SCALE GENOMIC DNA]</scope>
    <source>
        <strain evidence="2 3">MWH-UH21B</strain>
    </source>
</reference>
<gene>
    <name evidence="2" type="ORF">DCO17_07715</name>
</gene>
<accession>A0A6M9PXZ9</accession>
<evidence type="ECO:0000259" key="1">
    <source>
        <dbReference type="SMART" id="SM00479"/>
    </source>
</evidence>
<dbReference type="Proteomes" id="UP000503312">
    <property type="component" value="Chromosome"/>
</dbReference>
<organism evidence="2 3">
    <name type="scientific">Polynucleobacter tropicus</name>
    <dbReference type="NCBI Taxonomy" id="1743174"/>
    <lineage>
        <taxon>Bacteria</taxon>
        <taxon>Pseudomonadati</taxon>
        <taxon>Pseudomonadota</taxon>
        <taxon>Betaproteobacteria</taxon>
        <taxon>Burkholderiales</taxon>
        <taxon>Burkholderiaceae</taxon>
        <taxon>Polynucleobacter</taxon>
    </lineage>
</organism>
<keyword evidence="2" id="KW-0540">Nuclease</keyword>
<proteinExistence type="predicted"/>
<dbReference type="InterPro" id="IPR036397">
    <property type="entry name" value="RNaseH_sf"/>
</dbReference>
<dbReference type="GO" id="GO:0003676">
    <property type="term" value="F:nucleic acid binding"/>
    <property type="evidence" value="ECO:0007669"/>
    <property type="project" value="InterPro"/>
</dbReference>
<keyword evidence="2" id="KW-0378">Hydrolase</keyword>
<feature type="domain" description="Exonuclease" evidence="1">
    <location>
        <begin position="41"/>
        <end position="218"/>
    </location>
</feature>
<dbReference type="EMBL" id="CP028942">
    <property type="protein sequence ID" value="QKM65131.1"/>
    <property type="molecule type" value="Genomic_DNA"/>
</dbReference>
<dbReference type="GO" id="GO:0008408">
    <property type="term" value="F:3'-5' exonuclease activity"/>
    <property type="evidence" value="ECO:0007669"/>
    <property type="project" value="TreeGrafter"/>
</dbReference>
<dbReference type="Gene3D" id="3.30.420.10">
    <property type="entry name" value="Ribonuclease H-like superfamily/Ribonuclease H"/>
    <property type="match status" value="1"/>
</dbReference>
<keyword evidence="3" id="KW-1185">Reference proteome</keyword>
<protein>
    <submittedName>
        <fullName evidence="2">3'-5' exonuclease</fullName>
    </submittedName>
</protein>
<dbReference type="KEGG" id="ptrp:DCO17_07715"/>
<dbReference type="NCBIfam" id="NF006601">
    <property type="entry name" value="PRK09145.1"/>
    <property type="match status" value="1"/>
</dbReference>
<evidence type="ECO:0000313" key="3">
    <source>
        <dbReference type="Proteomes" id="UP000503312"/>
    </source>
</evidence>
<dbReference type="InterPro" id="IPR013520">
    <property type="entry name" value="Ribonucl_H"/>
</dbReference>
<dbReference type="PANTHER" id="PTHR30231">
    <property type="entry name" value="DNA POLYMERASE III SUBUNIT EPSILON"/>
    <property type="match status" value="1"/>
</dbReference>
<dbReference type="SUPFAM" id="SSF53098">
    <property type="entry name" value="Ribonuclease H-like"/>
    <property type="match status" value="1"/>
</dbReference>
<dbReference type="RefSeq" id="WP_173956174.1">
    <property type="nucleotide sequence ID" value="NZ_CP028942.1"/>
</dbReference>
<dbReference type="PANTHER" id="PTHR30231:SF7">
    <property type="entry name" value="BLR4117 PROTEIN"/>
    <property type="match status" value="1"/>
</dbReference>
<dbReference type="GO" id="GO:0005829">
    <property type="term" value="C:cytosol"/>
    <property type="evidence" value="ECO:0007669"/>
    <property type="project" value="TreeGrafter"/>
</dbReference>
<dbReference type="CDD" id="cd06127">
    <property type="entry name" value="DEDDh"/>
    <property type="match status" value="1"/>
</dbReference>
<dbReference type="GO" id="GO:0006259">
    <property type="term" value="P:DNA metabolic process"/>
    <property type="evidence" value="ECO:0007669"/>
    <property type="project" value="UniProtKB-ARBA"/>
</dbReference>